<sequence>MKGKVILFILEGPSDYTALIPYIEKKLLDNLKINVTPKIMHGDILTEYIPNTRQYKITPANVKGELKKSISTHFHLTSVKADGIKLSDIIKVYYVTDIDYCFHEEQSHHKNKSKCLTKIFNFNTISLIGENEIPFETIFFSKNLEHVTYDEEKEFSNEEKERMAIEFSEKALADDNFFTKVFKNDNGLKIWGSYRESYEGIKTFRGRACNMNNFLDEYEIK</sequence>
<gene>
    <name evidence="1" type="ORF">HMPREF3221_01054</name>
</gene>
<dbReference type="EMBL" id="LRPY01000103">
    <property type="protein sequence ID" value="KXA21755.1"/>
    <property type="molecule type" value="Genomic_DNA"/>
</dbReference>
<evidence type="ECO:0000313" key="1">
    <source>
        <dbReference type="EMBL" id="KXA21755.1"/>
    </source>
</evidence>
<dbReference type="PATRIC" id="fig|851.8.peg.1056"/>
<organism evidence="1 2">
    <name type="scientific">Fusobacterium nucleatum</name>
    <dbReference type="NCBI Taxonomy" id="851"/>
    <lineage>
        <taxon>Bacteria</taxon>
        <taxon>Fusobacteriati</taxon>
        <taxon>Fusobacteriota</taxon>
        <taxon>Fusobacteriia</taxon>
        <taxon>Fusobacteriales</taxon>
        <taxon>Fusobacteriaceae</taxon>
        <taxon>Fusobacterium</taxon>
    </lineage>
</organism>
<dbReference type="RefSeq" id="WP_060798362.1">
    <property type="nucleotide sequence ID" value="NZ_KQ956691.1"/>
</dbReference>
<accession>A0A133NZN8</accession>
<name>A0A133NZN8_FUSNU</name>
<comment type="caution">
    <text evidence="1">The sequence shown here is derived from an EMBL/GenBank/DDBJ whole genome shotgun (WGS) entry which is preliminary data.</text>
</comment>
<keyword evidence="2" id="KW-1185">Reference proteome</keyword>
<protein>
    <recommendedName>
        <fullName evidence="3">DUF4276 family protein</fullName>
    </recommendedName>
</protein>
<dbReference type="Proteomes" id="UP000070401">
    <property type="component" value="Unassembled WGS sequence"/>
</dbReference>
<proteinExistence type="predicted"/>
<dbReference type="AlphaFoldDB" id="A0A133NZN8"/>
<evidence type="ECO:0008006" key="3">
    <source>
        <dbReference type="Google" id="ProtNLM"/>
    </source>
</evidence>
<reference evidence="2" key="1">
    <citation type="submission" date="2016-01" db="EMBL/GenBank/DDBJ databases">
        <authorList>
            <person name="Mitreva M."/>
            <person name="Pepin K.H."/>
            <person name="Mihindukulasuriya K.A."/>
            <person name="Fulton R."/>
            <person name="Fronick C."/>
            <person name="O'Laughlin M."/>
            <person name="Miner T."/>
            <person name="Herter B."/>
            <person name="Rosa B.A."/>
            <person name="Cordes M."/>
            <person name="Tomlinson C."/>
            <person name="Wollam A."/>
            <person name="Palsikar V.B."/>
            <person name="Mardis E.R."/>
            <person name="Wilson R.K."/>
        </authorList>
    </citation>
    <scope>NUCLEOTIDE SEQUENCE [LARGE SCALE GENOMIC DNA]</scope>
    <source>
        <strain evidence="2">MJR7757B</strain>
    </source>
</reference>
<evidence type="ECO:0000313" key="2">
    <source>
        <dbReference type="Proteomes" id="UP000070401"/>
    </source>
</evidence>